<dbReference type="PANTHER" id="PTHR43215:SF14">
    <property type="entry name" value="RADIAL SPOKE HEAD 1 HOMOLOG"/>
    <property type="match status" value="1"/>
</dbReference>
<feature type="domain" description="VPS9" evidence="1">
    <location>
        <begin position="558"/>
        <end position="724"/>
    </location>
</feature>
<dbReference type="PROSITE" id="PS51205">
    <property type="entry name" value="VPS9"/>
    <property type="match status" value="1"/>
</dbReference>
<gene>
    <name evidence="2" type="ORF">TEOVI_000220300</name>
</gene>
<dbReference type="RefSeq" id="XP_067081403.1">
    <property type="nucleotide sequence ID" value="XM_067225302.1"/>
</dbReference>
<evidence type="ECO:0000259" key="1">
    <source>
        <dbReference type="PROSITE" id="PS51205"/>
    </source>
</evidence>
<dbReference type="VEuPathDB" id="TriTrypDB:TEOVI_000220300"/>
<dbReference type="GeneID" id="92376143"/>
<keyword evidence="3" id="KW-1185">Reference proteome</keyword>
<dbReference type="Proteomes" id="UP000195570">
    <property type="component" value="Unassembled WGS sequence"/>
</dbReference>
<comment type="caution">
    <text evidence="2">The sequence shown here is derived from an EMBL/GenBank/DDBJ whole genome shotgun (WGS) entry which is preliminary data.</text>
</comment>
<dbReference type="InterPro" id="IPR003123">
    <property type="entry name" value="VPS9"/>
</dbReference>
<proteinExistence type="predicted"/>
<evidence type="ECO:0000313" key="3">
    <source>
        <dbReference type="Proteomes" id="UP000195570"/>
    </source>
</evidence>
<evidence type="ECO:0000313" key="2">
    <source>
        <dbReference type="EMBL" id="SCU70629.1"/>
    </source>
</evidence>
<dbReference type="SUPFAM" id="SSF82185">
    <property type="entry name" value="Histone H3 K4-specific methyltransferase SET7/9 N-terminal domain"/>
    <property type="match status" value="1"/>
</dbReference>
<dbReference type="Pfam" id="PF02204">
    <property type="entry name" value="VPS9"/>
    <property type="match status" value="1"/>
</dbReference>
<sequence length="920" mass="103071">MKRCNSESETEFDSLKSENPLLHSPSLKSWNIMKNTPVVPPFSSAMTMAMKEHCGASTATSAANERQYKELNVDFNDKYFGEVTRSGSIEVPHGNGRLFSGEGKHFYEGGFVNRCRDGYGVLNTERYALWCKWKMNRPDLTSQSRVDYRDGTRYNGFLSAHQNNSAAANIPSSLRCRLSKFSIWVHSLTLVRERWGEIVHSGGDRYFGQWDNDMPSGFGCYVTKYGDRYIGLFQRGRFHDTGTLFVHACRWGNRASKIPDGVGFLYQQEQVENQHVEAAEAAKQRIEDRFKNTFTESCGCSGADYEISGHKRQGPPRGWDGVIFDGVWEMGRFLGEGHVTLPCGSRITAEWKNLFSPTQGRVFMASSNDNKASGRQDMDTRGWFQCFHWESLLSGLTDESKEQKYAACASFRERLGLATTEEEEQVVLADFCSNEDAIRNALKVFQRCFYFLHGSCGSSSEIGSGWGSNPLGWCYVRNSYGGCIHNIKGRRITACDVDLALTDIISFVRSTERWVVEMLGDSSLSSPSSHLFVMRKLLDLTLRSVYNVLFNLYVHAYDVEDIALTQALERVREHTTLDDLGVSFARQQSSEELFDPYADAVNRIERLARGVWTYGSKLKILAQWSMEIDLSTRLARVTLDDGPLALLPKRNAQPASGSADDLIPIHQFVLMKAKVDHLYVHTKLLVDLSSEDVFMEFTSQENFFVITFQACTMILSKFHPLLRDESHVLAPPSLFEERLRSGVHSIRRLAETFIAQLLKSHGVFEGEESREFSAEEFGAVALGYIKAWLAEAVDMAATHGGTAVASGSDQILPVAELLQMEETRQLALLSEPNFPRVLALFCWLAVANVLSVLHIHLGVMAANGDDLLNVDTDPAKLLDDYVAWRNVCGGDVSSLVLLLGKGAPRPLFLRRAAAFIASIL</sequence>
<dbReference type="Gene3D" id="1.20.1050.80">
    <property type="entry name" value="VPS9 domain"/>
    <property type="match status" value="1"/>
</dbReference>
<protein>
    <submittedName>
        <fullName evidence="2">Vacuolar sorting protein 9 (VPS9) domain containing protein, putative</fullName>
    </submittedName>
</protein>
<dbReference type="SUPFAM" id="SSF109993">
    <property type="entry name" value="VPS9 domain"/>
    <property type="match status" value="1"/>
</dbReference>
<dbReference type="AlphaFoldDB" id="A0A1G4IE49"/>
<dbReference type="InterPro" id="IPR037191">
    <property type="entry name" value="VPS9_dom_sf"/>
</dbReference>
<dbReference type="PANTHER" id="PTHR43215">
    <property type="entry name" value="RADIAL SPOKE HEAD 1 HOMOLOG"/>
    <property type="match status" value="1"/>
</dbReference>
<reference evidence="2" key="1">
    <citation type="submission" date="2016-09" db="EMBL/GenBank/DDBJ databases">
        <authorList>
            <person name="Hebert L."/>
            <person name="Moumen B."/>
        </authorList>
    </citation>
    <scope>NUCLEOTIDE SEQUENCE [LARGE SCALE GENOMIC DNA]</scope>
    <source>
        <strain evidence="2">OVI</strain>
    </source>
</reference>
<dbReference type="EMBL" id="CZPT02001506">
    <property type="protein sequence ID" value="SCU70629.1"/>
    <property type="molecule type" value="Genomic_DNA"/>
</dbReference>
<accession>A0A1G4IE49</accession>
<organism evidence="2 3">
    <name type="scientific">Trypanosoma equiperdum</name>
    <dbReference type="NCBI Taxonomy" id="5694"/>
    <lineage>
        <taxon>Eukaryota</taxon>
        <taxon>Discoba</taxon>
        <taxon>Euglenozoa</taxon>
        <taxon>Kinetoplastea</taxon>
        <taxon>Metakinetoplastina</taxon>
        <taxon>Trypanosomatida</taxon>
        <taxon>Trypanosomatidae</taxon>
        <taxon>Trypanosoma</taxon>
    </lineage>
</organism>
<name>A0A1G4IE49_TRYEQ</name>